<dbReference type="Proteomes" id="UP000039324">
    <property type="component" value="Unassembled WGS sequence"/>
</dbReference>
<reference evidence="1 3" key="1">
    <citation type="submission" date="2015-02" db="EMBL/GenBank/DDBJ databases">
        <authorList>
            <person name="Chooi Y.-H."/>
        </authorList>
    </citation>
    <scope>NUCLEOTIDE SEQUENCE [LARGE SCALE GENOMIC DNA]</scope>
    <source>
        <strain evidence="1">E3</strain>
    </source>
</reference>
<reference evidence="2 4" key="2">
    <citation type="submission" date="2018-03" db="EMBL/GenBank/DDBJ databases">
        <authorList>
            <person name="Fogelqvist J."/>
        </authorList>
    </citation>
    <scope>NUCLEOTIDE SEQUENCE [LARGE SCALE GENOMIC DNA]</scope>
</reference>
<dbReference type="EMBL" id="CDSF01000099">
    <property type="protein sequence ID" value="CEP00206.1"/>
    <property type="molecule type" value="Genomic_DNA"/>
</dbReference>
<dbReference type="Proteomes" id="UP000290189">
    <property type="component" value="Unassembled WGS sequence"/>
</dbReference>
<dbReference type="PANTHER" id="PTHR45694:SF5">
    <property type="entry name" value="GLUTAREDOXIN 2"/>
    <property type="match status" value="1"/>
</dbReference>
<evidence type="ECO:0000313" key="2">
    <source>
        <dbReference type="EMBL" id="SPQ96474.1"/>
    </source>
</evidence>
<dbReference type="AlphaFoldDB" id="A0A0G4IYV9"/>
<proteinExistence type="predicted"/>
<dbReference type="GO" id="GO:0034599">
    <property type="term" value="P:cellular response to oxidative stress"/>
    <property type="evidence" value="ECO:0007669"/>
    <property type="project" value="TreeGrafter"/>
</dbReference>
<dbReference type="SUPFAM" id="SSF52833">
    <property type="entry name" value="Thioredoxin-like"/>
    <property type="match status" value="1"/>
</dbReference>
<dbReference type="GO" id="GO:0015038">
    <property type="term" value="F:glutathione disulfide oxidoreductase activity"/>
    <property type="evidence" value="ECO:0007669"/>
    <property type="project" value="TreeGrafter"/>
</dbReference>
<name>A0A0G4IYV9_PLABS</name>
<organism evidence="1 3">
    <name type="scientific">Plasmodiophora brassicae</name>
    <name type="common">Clubroot disease agent</name>
    <dbReference type="NCBI Taxonomy" id="37360"/>
    <lineage>
        <taxon>Eukaryota</taxon>
        <taxon>Sar</taxon>
        <taxon>Rhizaria</taxon>
        <taxon>Endomyxa</taxon>
        <taxon>Phytomyxea</taxon>
        <taxon>Plasmodiophorida</taxon>
        <taxon>Plasmodiophoridae</taxon>
        <taxon>Plasmodiophora</taxon>
    </lineage>
</organism>
<dbReference type="InterPro" id="IPR036249">
    <property type="entry name" value="Thioredoxin-like_sf"/>
</dbReference>
<dbReference type="STRING" id="37360.A0A0G4IYV9"/>
<gene>
    <name evidence="1" type="ORF">PBRA_007940</name>
    <name evidence="2" type="ORF">PLBR_LOCUS3689</name>
</gene>
<keyword evidence="3" id="KW-1185">Reference proteome</keyword>
<geneLocation type="mitochondrion" evidence="2"/>
<keyword evidence="2" id="KW-0496">Mitochondrion</keyword>
<protein>
    <submittedName>
        <fullName evidence="1">Uncharacterized protein</fullName>
    </submittedName>
</protein>
<evidence type="ECO:0000313" key="4">
    <source>
        <dbReference type="Proteomes" id="UP000290189"/>
    </source>
</evidence>
<dbReference type="EMBL" id="OVEO01000006">
    <property type="protein sequence ID" value="SPQ96474.1"/>
    <property type="molecule type" value="Genomic_DNA"/>
</dbReference>
<dbReference type="PANTHER" id="PTHR45694">
    <property type="entry name" value="GLUTAREDOXIN 2"/>
    <property type="match status" value="1"/>
</dbReference>
<dbReference type="Gene3D" id="3.40.30.10">
    <property type="entry name" value="Glutaredoxin"/>
    <property type="match status" value="1"/>
</dbReference>
<dbReference type="OrthoDB" id="418495at2759"/>
<evidence type="ECO:0000313" key="3">
    <source>
        <dbReference type="Proteomes" id="UP000039324"/>
    </source>
</evidence>
<evidence type="ECO:0000313" key="1">
    <source>
        <dbReference type="EMBL" id="CEP00206.1"/>
    </source>
</evidence>
<accession>A0A0G4IYV9</accession>
<sequence length="138" mass="15209">MSEEFLGGRRRSPSFCGDPGLAARQNLKHLISTHPLCIFHNGASDDIDEIKAILEEALVGSVPVWIDFRERKDGDDLSEALEEYTRDRMPSVFIGGLCVGGLDAVRELHKAGKLSTMLSEVDTMSSFRSTSTERTPLV</sequence>
<dbReference type="GO" id="GO:0005737">
    <property type="term" value="C:cytoplasm"/>
    <property type="evidence" value="ECO:0007669"/>
    <property type="project" value="TreeGrafter"/>
</dbReference>
<dbReference type="PROSITE" id="PS51354">
    <property type="entry name" value="GLUTAREDOXIN_2"/>
    <property type="match status" value="1"/>
</dbReference>